<sequence length="466" mass="52885">KRSKKQALYHGPFLGSIPSLVWNSHRLPEWTSQVFMSLGRGNGSYFIRGPAFSNINFLVTCHPQNIEYILKTNFSNFPKEAESKEILDVLGDGLGNVDDQSWMSQRKLAHKCIKSTNFRGFVTSTSQRVVAQALVPLLAHVADNNSVIDLQDICTRFAFECNMSTSFGRGEGYLSSELPANELSVALDNIHKALIFRHIVPSFLWKFLRFLNVGSEGAYAKAWKKIDQLFREYGPFLMDARLNENFLRDSMLGILLAGKDLIGSGLTFFFWLIANSPYAEEKILEELKIVDKKNKQEDEDGAGKKWPILFDSNDLNGLVYLRSAICESLRLYPAVPIIKKSIAKNDILPDGSVVKAGMQIFLSFYAEGQMPWIWGEDSMKFKPERWMDEEGKLRHDLMPKFYAFNAGPRTCLCMATTFTEMKVVVAAVLFNFIFLLVEDRPISLRPYVNLNMKDGLSVKISSKRTM</sequence>
<dbReference type="EMBL" id="KZ305030">
    <property type="protein sequence ID" value="PIA50251.1"/>
    <property type="molecule type" value="Genomic_DNA"/>
</dbReference>
<dbReference type="GO" id="GO:0004497">
    <property type="term" value="F:monooxygenase activity"/>
    <property type="evidence" value="ECO:0007669"/>
    <property type="project" value="InterPro"/>
</dbReference>
<protein>
    <recommendedName>
        <fullName evidence="7">Cytochrome P450</fullName>
    </recommendedName>
</protein>
<dbReference type="Pfam" id="PF00067">
    <property type="entry name" value="p450"/>
    <property type="match status" value="2"/>
</dbReference>
<dbReference type="GO" id="GO:0044550">
    <property type="term" value="P:secondary metabolite biosynthetic process"/>
    <property type="evidence" value="ECO:0007669"/>
    <property type="project" value="UniProtKB-ARBA"/>
</dbReference>
<dbReference type="GO" id="GO:0016705">
    <property type="term" value="F:oxidoreductase activity, acting on paired donors, with incorporation or reduction of molecular oxygen"/>
    <property type="evidence" value="ECO:0007669"/>
    <property type="project" value="InterPro"/>
</dbReference>
<evidence type="ECO:0000256" key="3">
    <source>
        <dbReference type="ARBA" id="ARBA00023002"/>
    </source>
</evidence>
<dbReference type="GO" id="GO:0020037">
    <property type="term" value="F:heme binding"/>
    <property type="evidence" value="ECO:0007669"/>
    <property type="project" value="InterPro"/>
</dbReference>
<feature type="non-terminal residue" evidence="5">
    <location>
        <position position="1"/>
    </location>
</feature>
<dbReference type="OrthoDB" id="1470350at2759"/>
<name>A0A2G5E3H0_AQUCA</name>
<accession>A0A2G5E3H0</accession>
<dbReference type="Proteomes" id="UP000230069">
    <property type="component" value="Unassembled WGS sequence"/>
</dbReference>
<dbReference type="AlphaFoldDB" id="A0A2G5E3H0"/>
<dbReference type="GO" id="GO:0005506">
    <property type="term" value="F:iron ion binding"/>
    <property type="evidence" value="ECO:0007669"/>
    <property type="project" value="InterPro"/>
</dbReference>
<dbReference type="SUPFAM" id="SSF48264">
    <property type="entry name" value="Cytochrome P450"/>
    <property type="match status" value="1"/>
</dbReference>
<dbReference type="InterPro" id="IPR036396">
    <property type="entry name" value="Cyt_P450_sf"/>
</dbReference>
<organism evidence="5 6">
    <name type="scientific">Aquilegia coerulea</name>
    <name type="common">Rocky mountain columbine</name>
    <dbReference type="NCBI Taxonomy" id="218851"/>
    <lineage>
        <taxon>Eukaryota</taxon>
        <taxon>Viridiplantae</taxon>
        <taxon>Streptophyta</taxon>
        <taxon>Embryophyta</taxon>
        <taxon>Tracheophyta</taxon>
        <taxon>Spermatophyta</taxon>
        <taxon>Magnoliopsida</taxon>
        <taxon>Ranunculales</taxon>
        <taxon>Ranunculaceae</taxon>
        <taxon>Thalictroideae</taxon>
        <taxon>Aquilegia</taxon>
    </lineage>
</organism>
<evidence type="ECO:0000313" key="5">
    <source>
        <dbReference type="EMBL" id="PIA50251.1"/>
    </source>
</evidence>
<evidence type="ECO:0000256" key="2">
    <source>
        <dbReference type="ARBA" id="ARBA00022723"/>
    </source>
</evidence>
<dbReference type="PANTHER" id="PTHR24296">
    <property type="entry name" value="CYTOCHROME P450"/>
    <property type="match status" value="1"/>
</dbReference>
<dbReference type="InParanoid" id="A0A2G5E3H0"/>
<reference evidence="5 6" key="1">
    <citation type="submission" date="2017-09" db="EMBL/GenBank/DDBJ databases">
        <title>WGS assembly of Aquilegia coerulea Goldsmith.</title>
        <authorList>
            <person name="Hodges S."/>
            <person name="Kramer E."/>
            <person name="Nordborg M."/>
            <person name="Tomkins J."/>
            <person name="Borevitz J."/>
            <person name="Derieg N."/>
            <person name="Yan J."/>
            <person name="Mihaltcheva S."/>
            <person name="Hayes R.D."/>
            <person name="Rokhsar D."/>
        </authorList>
    </citation>
    <scope>NUCLEOTIDE SEQUENCE [LARGE SCALE GENOMIC DNA]</scope>
    <source>
        <strain evidence="6">cv. Goldsmith</strain>
    </source>
</reference>
<dbReference type="Gene3D" id="1.10.630.10">
    <property type="entry name" value="Cytochrome P450"/>
    <property type="match status" value="1"/>
</dbReference>
<keyword evidence="3" id="KW-0560">Oxidoreductase</keyword>
<evidence type="ECO:0008006" key="7">
    <source>
        <dbReference type="Google" id="ProtNLM"/>
    </source>
</evidence>
<keyword evidence="6" id="KW-1185">Reference proteome</keyword>
<keyword evidence="2" id="KW-0479">Metal-binding</keyword>
<keyword evidence="4" id="KW-0408">Iron</keyword>
<evidence type="ECO:0000313" key="6">
    <source>
        <dbReference type="Proteomes" id="UP000230069"/>
    </source>
</evidence>
<evidence type="ECO:0000256" key="4">
    <source>
        <dbReference type="ARBA" id="ARBA00023004"/>
    </source>
</evidence>
<comment type="similarity">
    <text evidence="1">Belongs to the cytochrome P450 family.</text>
</comment>
<gene>
    <name evidence="5" type="ORF">AQUCO_01300770v1</name>
</gene>
<dbReference type="STRING" id="218851.A0A2G5E3H0"/>
<evidence type="ECO:0000256" key="1">
    <source>
        <dbReference type="ARBA" id="ARBA00010617"/>
    </source>
</evidence>
<dbReference type="InterPro" id="IPR001128">
    <property type="entry name" value="Cyt_P450"/>
</dbReference>
<proteinExistence type="inferred from homology"/>